<feature type="region of interest" description="Disordered" evidence="1">
    <location>
        <begin position="341"/>
        <end position="390"/>
    </location>
</feature>
<dbReference type="AlphaFoldDB" id="A0A4E0RPV1"/>
<feature type="compositionally biased region" description="Polar residues" evidence="1">
    <location>
        <begin position="344"/>
        <end position="367"/>
    </location>
</feature>
<protein>
    <recommendedName>
        <fullName evidence="4">DUF4200 domain-containing protein</fullName>
    </recommendedName>
</protein>
<reference evidence="2" key="1">
    <citation type="submission" date="2019-03" db="EMBL/GenBank/DDBJ databases">
        <title>Improved annotation for the trematode Fasciola hepatica.</title>
        <authorList>
            <person name="Choi Y.-J."/>
            <person name="Martin J."/>
            <person name="Mitreva M."/>
        </authorList>
    </citation>
    <scope>NUCLEOTIDE SEQUENCE [LARGE SCALE GENOMIC DNA]</scope>
</reference>
<dbReference type="EMBL" id="JXXN02000350">
    <property type="protein sequence ID" value="THD27694.1"/>
    <property type="molecule type" value="Genomic_DNA"/>
</dbReference>
<organism evidence="2 3">
    <name type="scientific">Fasciola hepatica</name>
    <name type="common">Liver fluke</name>
    <dbReference type="NCBI Taxonomy" id="6192"/>
    <lineage>
        <taxon>Eukaryota</taxon>
        <taxon>Metazoa</taxon>
        <taxon>Spiralia</taxon>
        <taxon>Lophotrochozoa</taxon>
        <taxon>Platyhelminthes</taxon>
        <taxon>Trematoda</taxon>
        <taxon>Digenea</taxon>
        <taxon>Plagiorchiida</taxon>
        <taxon>Echinostomata</taxon>
        <taxon>Echinostomatoidea</taxon>
        <taxon>Fasciolidae</taxon>
        <taxon>Fasciola</taxon>
    </lineage>
</organism>
<evidence type="ECO:0000256" key="1">
    <source>
        <dbReference type="SAM" id="MobiDB-lite"/>
    </source>
</evidence>
<name>A0A4E0RPV1_FASHE</name>
<gene>
    <name evidence="2" type="ORF">D915_001487</name>
</gene>
<evidence type="ECO:0008006" key="4">
    <source>
        <dbReference type="Google" id="ProtNLM"/>
    </source>
</evidence>
<evidence type="ECO:0000313" key="2">
    <source>
        <dbReference type="EMBL" id="THD27694.1"/>
    </source>
</evidence>
<comment type="caution">
    <text evidence="2">The sequence shown here is derived from an EMBL/GenBank/DDBJ whole genome shotgun (WGS) entry which is preliminary data.</text>
</comment>
<dbReference type="Proteomes" id="UP000230066">
    <property type="component" value="Unassembled WGS sequence"/>
</dbReference>
<sequence>MSTILGEGFKQARDSIPARSFNKTSITKKVIITTPGSIHNEEKELSLPELPQRTFECTPLSSAIEKHRKATLDQVNRLSQFSDEMTKSHERRQVINAQRDGFEERRVNFKQFILDNVTKMRRQDYAIKENKRVQELGKVELSHISQATEKALKRRELLKKKLTHLKVYENFVEEALNLLPKNYIRSNANASDSLVARFVVLYEMKAVLLKELYKKQETIERESQELVATRLCSTENLLTKSSELQQAGNLWRKDKENLQQYMELYERDKDRATEECIRFFTVIRALRNIAEKAANGLGSIQTHAIGSQQKATLQMNFRLILKFLSMAVSIRDEITQTNKKLRASSANESTKTHALSTVSHLSASTELSSRDGPRATKIKALAPGQNTPST</sequence>
<proteinExistence type="predicted"/>
<accession>A0A4E0RPV1</accession>
<keyword evidence="3" id="KW-1185">Reference proteome</keyword>
<evidence type="ECO:0000313" key="3">
    <source>
        <dbReference type="Proteomes" id="UP000230066"/>
    </source>
</evidence>